<evidence type="ECO:0000256" key="1">
    <source>
        <dbReference type="SAM" id="Phobius"/>
    </source>
</evidence>
<reference evidence="3" key="1">
    <citation type="submission" date="2022-03" db="EMBL/GenBank/DDBJ databases">
        <authorList>
            <person name="Tunstrom K."/>
        </authorList>
    </citation>
    <scope>NUCLEOTIDE SEQUENCE</scope>
</reference>
<comment type="caution">
    <text evidence="3">The sequence shown here is derived from an EMBL/GenBank/DDBJ whole genome shotgun (WGS) entry which is preliminary data.</text>
</comment>
<keyword evidence="1" id="KW-0472">Membrane</keyword>
<evidence type="ECO:0000256" key="2">
    <source>
        <dbReference type="SAM" id="SignalP"/>
    </source>
</evidence>
<keyword evidence="4" id="KW-1185">Reference proteome</keyword>
<keyword evidence="1" id="KW-0812">Transmembrane</keyword>
<gene>
    <name evidence="3" type="ORF">EEDITHA_LOCUS8076</name>
</gene>
<evidence type="ECO:0000313" key="3">
    <source>
        <dbReference type="EMBL" id="CAH2092302.1"/>
    </source>
</evidence>
<dbReference type="AlphaFoldDB" id="A0AAU9U3G7"/>
<sequence>MCRNLILSISLTAFCAIVIASRPENRNVSRCFQFTWLGPRYDNESLFLNATCQDATRLARGVPCQPPLVASYDGTWPDVEYIWTHHASEASCILADNDVCAKYTYYFNGIAENATYMCTRAIDSNNTAITYGCYEETKGSYSTKVCLCRSVPGGVPCNSATTLPILPIYSMLILIFTVITVINYRSTVNHNKILT</sequence>
<dbReference type="EMBL" id="CAKOGL010000011">
    <property type="protein sequence ID" value="CAH2092302.1"/>
    <property type="molecule type" value="Genomic_DNA"/>
</dbReference>
<keyword evidence="2" id="KW-0732">Signal</keyword>
<evidence type="ECO:0000313" key="4">
    <source>
        <dbReference type="Proteomes" id="UP001153954"/>
    </source>
</evidence>
<name>A0AAU9U3G7_EUPED</name>
<protein>
    <submittedName>
        <fullName evidence="3">Uncharacterized protein</fullName>
    </submittedName>
</protein>
<feature type="chain" id="PRO_5043358955" evidence="2">
    <location>
        <begin position="21"/>
        <end position="195"/>
    </location>
</feature>
<keyword evidence="1" id="KW-1133">Transmembrane helix</keyword>
<organism evidence="3 4">
    <name type="scientific">Euphydryas editha</name>
    <name type="common">Edith's checkerspot</name>
    <dbReference type="NCBI Taxonomy" id="104508"/>
    <lineage>
        <taxon>Eukaryota</taxon>
        <taxon>Metazoa</taxon>
        <taxon>Ecdysozoa</taxon>
        <taxon>Arthropoda</taxon>
        <taxon>Hexapoda</taxon>
        <taxon>Insecta</taxon>
        <taxon>Pterygota</taxon>
        <taxon>Neoptera</taxon>
        <taxon>Endopterygota</taxon>
        <taxon>Lepidoptera</taxon>
        <taxon>Glossata</taxon>
        <taxon>Ditrysia</taxon>
        <taxon>Papilionoidea</taxon>
        <taxon>Nymphalidae</taxon>
        <taxon>Nymphalinae</taxon>
        <taxon>Euphydryas</taxon>
    </lineage>
</organism>
<dbReference type="Proteomes" id="UP001153954">
    <property type="component" value="Unassembled WGS sequence"/>
</dbReference>
<proteinExistence type="predicted"/>
<accession>A0AAU9U3G7</accession>
<feature type="signal peptide" evidence="2">
    <location>
        <begin position="1"/>
        <end position="20"/>
    </location>
</feature>
<feature type="transmembrane region" description="Helical" evidence="1">
    <location>
        <begin position="166"/>
        <end position="184"/>
    </location>
</feature>